<gene>
    <name evidence="3" type="ORF">DFA_04113</name>
</gene>
<dbReference type="Pfam" id="PF00535">
    <property type="entry name" value="Glycos_transf_2"/>
    <property type="match status" value="1"/>
</dbReference>
<feature type="domain" description="Glycosyltransferase 2-like" evidence="2">
    <location>
        <begin position="114"/>
        <end position="273"/>
    </location>
</feature>
<dbReference type="CDD" id="cd00761">
    <property type="entry name" value="Glyco_tranf_GTA_type"/>
    <property type="match status" value="1"/>
</dbReference>
<dbReference type="EMBL" id="GL883018">
    <property type="protein sequence ID" value="EGG18618.1"/>
    <property type="molecule type" value="Genomic_DNA"/>
</dbReference>
<feature type="region of interest" description="Disordered" evidence="1">
    <location>
        <begin position="72"/>
        <end position="91"/>
    </location>
</feature>
<evidence type="ECO:0000259" key="2">
    <source>
        <dbReference type="Pfam" id="PF00535"/>
    </source>
</evidence>
<evidence type="ECO:0000256" key="1">
    <source>
        <dbReference type="SAM" id="MobiDB-lite"/>
    </source>
</evidence>
<dbReference type="PANTHER" id="PTHR43685">
    <property type="entry name" value="GLYCOSYLTRANSFERASE"/>
    <property type="match status" value="1"/>
</dbReference>
<dbReference type="InterPro" id="IPR029044">
    <property type="entry name" value="Nucleotide-diphossugar_trans"/>
</dbReference>
<dbReference type="PANTHER" id="PTHR43685:SF2">
    <property type="entry name" value="GLYCOSYLTRANSFERASE 2-LIKE DOMAIN-CONTAINING PROTEIN"/>
    <property type="match status" value="1"/>
</dbReference>
<evidence type="ECO:0000313" key="4">
    <source>
        <dbReference type="Proteomes" id="UP000007797"/>
    </source>
</evidence>
<dbReference type="OrthoDB" id="3784at2759"/>
<dbReference type="RefSeq" id="XP_004366522.1">
    <property type="nucleotide sequence ID" value="XM_004366465.1"/>
</dbReference>
<dbReference type="KEGG" id="dfa:DFA_04113"/>
<evidence type="ECO:0000313" key="3">
    <source>
        <dbReference type="EMBL" id="EGG18618.1"/>
    </source>
</evidence>
<reference evidence="4" key="1">
    <citation type="journal article" date="2011" name="Genome Res.">
        <title>Phylogeny-wide analysis of social amoeba genomes highlights ancient origins for complex intercellular communication.</title>
        <authorList>
            <person name="Heidel A.J."/>
            <person name="Lawal H.M."/>
            <person name="Felder M."/>
            <person name="Schilde C."/>
            <person name="Helps N.R."/>
            <person name="Tunggal B."/>
            <person name="Rivero F."/>
            <person name="John U."/>
            <person name="Schleicher M."/>
            <person name="Eichinger L."/>
            <person name="Platzer M."/>
            <person name="Noegel A.A."/>
            <person name="Schaap P."/>
            <person name="Gloeckner G."/>
        </authorList>
    </citation>
    <scope>NUCLEOTIDE SEQUENCE [LARGE SCALE GENOMIC DNA]</scope>
    <source>
        <strain evidence="4">SH3</strain>
    </source>
</reference>
<name>F4Q1B7_CACFS</name>
<dbReference type="InterPro" id="IPR050834">
    <property type="entry name" value="Glycosyltransf_2"/>
</dbReference>
<dbReference type="SUPFAM" id="SSF53448">
    <property type="entry name" value="Nucleotide-diphospho-sugar transferases"/>
    <property type="match status" value="1"/>
</dbReference>
<dbReference type="STRING" id="1054147.F4Q1B7"/>
<accession>F4Q1B7</accession>
<dbReference type="Proteomes" id="UP000007797">
    <property type="component" value="Unassembled WGS sequence"/>
</dbReference>
<feature type="compositionally biased region" description="Basic and acidic residues" evidence="1">
    <location>
        <begin position="72"/>
        <end position="81"/>
    </location>
</feature>
<dbReference type="AlphaFoldDB" id="F4Q1B7"/>
<proteinExistence type="predicted"/>
<organism evidence="3 4">
    <name type="scientific">Cavenderia fasciculata</name>
    <name type="common">Slime mold</name>
    <name type="synonym">Dictyostelium fasciculatum</name>
    <dbReference type="NCBI Taxonomy" id="261658"/>
    <lineage>
        <taxon>Eukaryota</taxon>
        <taxon>Amoebozoa</taxon>
        <taxon>Evosea</taxon>
        <taxon>Eumycetozoa</taxon>
        <taxon>Dictyostelia</taxon>
        <taxon>Acytosteliales</taxon>
        <taxon>Cavenderiaceae</taxon>
        <taxon>Cavenderia</taxon>
    </lineage>
</organism>
<protein>
    <recommendedName>
        <fullName evidence="2">Glycosyltransferase 2-like domain-containing protein</fullName>
    </recommendedName>
</protein>
<dbReference type="InterPro" id="IPR001173">
    <property type="entry name" value="Glyco_trans_2-like"/>
</dbReference>
<dbReference type="GeneID" id="14870711"/>
<dbReference type="Gene3D" id="3.90.550.10">
    <property type="entry name" value="Spore Coat Polysaccharide Biosynthesis Protein SpsA, Chain A"/>
    <property type="match status" value="1"/>
</dbReference>
<feature type="compositionally biased region" description="Low complexity" evidence="1">
    <location>
        <begin position="82"/>
        <end position="91"/>
    </location>
</feature>
<sequence length="473" mass="55534">MKKYIKKKNSMTLAVSIKKQCYYVIVRHPPTIHSIVTRQQIYHRIIDYYPWVSRGRYNIPIQHLIDQRFKKYHHDDDDHHQSSPSSSPTSTSNLVIKHSITNVNNQLDHDPLVSIIVPVYNHLEYLSTTIQSIANQTFKDYEVIIIDDGSTEWNSFQKINTIFNQFSNHLNLTILFQDNYGLSTSRNNGIQMSRGKWIFPLDGDDMIHPKTLESFIQKISSDSSNDHSLSTTMIISDLEGFIQTGINTFEPLLNWKIPLFSTSKLLTKNLFHCSAMFPKQWWTDMGGYSNALWFGWEDWDFWLRADHHLRGGINPLVIHKDYFKYRIKPGMHSFCKDNFKLCFAMFQTLHSNYYTLNEIIKAHRIIGSRYSIIQQPIINRLKVFPNEYILHLWNGLAYEYSSTDRKNITSIAKKSFQLSIKNNIKNDWQPIVLNVMCDRGTESFLESKRDLFDVFKQYPTLKDSLVQVYGNIF</sequence>
<keyword evidence="4" id="KW-1185">Reference proteome</keyword>